<dbReference type="KEGG" id="kra:Krad_2292"/>
<accession>A6WAD4</accession>
<dbReference type="AlphaFoldDB" id="A6WAD4"/>
<dbReference type="EMBL" id="CP000750">
    <property type="protein sequence ID" value="ABS03773.1"/>
    <property type="molecule type" value="Genomic_DNA"/>
</dbReference>
<keyword evidence="2" id="KW-1185">Reference proteome</keyword>
<protein>
    <submittedName>
        <fullName evidence="1">Uncharacterized protein</fullName>
    </submittedName>
</protein>
<reference evidence="2" key="1">
    <citation type="journal article" date="2008" name="PLoS ONE">
        <title>Survival in nuclear waste, extreme resistance, and potential applications gleaned from the genome sequence of Kineococcus radiotolerans SRS30216.</title>
        <authorList>
            <person name="Bagwell C.E."/>
            <person name="Bhat S."/>
            <person name="Hawkins G.M."/>
            <person name="Smith B.W."/>
            <person name="Biswas T."/>
            <person name="Hoover T.R."/>
            <person name="Saunders E."/>
            <person name="Han C.S."/>
            <person name="Tsodikov O.V."/>
            <person name="Shimkets L.J."/>
        </authorList>
    </citation>
    <scope>NUCLEOTIDE SEQUENCE [LARGE SCALE GENOMIC DNA]</scope>
    <source>
        <strain evidence="2">ATCC BAA-149 / DSM 14245 / SRS30216</strain>
    </source>
</reference>
<dbReference type="STRING" id="266940.Krad_2292"/>
<gene>
    <name evidence="1" type="ordered locus">Krad_2292</name>
</gene>
<evidence type="ECO:0000313" key="1">
    <source>
        <dbReference type="EMBL" id="ABS03773.1"/>
    </source>
</evidence>
<name>A6WAD4_KINRD</name>
<dbReference type="Proteomes" id="UP000001116">
    <property type="component" value="Chromosome"/>
</dbReference>
<evidence type="ECO:0000313" key="2">
    <source>
        <dbReference type="Proteomes" id="UP000001116"/>
    </source>
</evidence>
<organism evidence="1 2">
    <name type="scientific">Kineococcus radiotolerans (strain ATCC BAA-149 / DSM 14245 / SRS30216)</name>
    <dbReference type="NCBI Taxonomy" id="266940"/>
    <lineage>
        <taxon>Bacteria</taxon>
        <taxon>Bacillati</taxon>
        <taxon>Actinomycetota</taxon>
        <taxon>Actinomycetes</taxon>
        <taxon>Kineosporiales</taxon>
        <taxon>Kineosporiaceae</taxon>
        <taxon>Kineococcus</taxon>
    </lineage>
</organism>
<dbReference type="HOGENOM" id="CLU_1756418_0_0_11"/>
<sequence>MERYGRGGAALQRVDPAGRVLPRSATRTPLPATFSRSTPIVLALCLLARPRPSRRGRGWWHGGADALAALKRVQGDPLHDLWRDSVHDTAGVRGTFAMSAARWDAEPGPRRRVASLGTSGEQPALVVTTAAGRQCPRPAARWWGNRPE</sequence>
<proteinExistence type="predicted"/>